<sequence>MLYDRYSGREVEKILGQDIFAFVHIFNLIKDYIGLLMQDGDSFRFVYANQATINRLKMNKSITGCRLEDVFPKDQVKEYISVFKGVQLTKKSIEFMGNVNIAGQKYFFEATLGPILNELGECQYILGIVRDSTEKKKREKELIETKNILERERKKLNSIIEHNTDAVYQLDLQGNYISTNAKLTEIIGYSEQEIVGYSFIPFIAEEKLVETLHHFENALHGSNEEYETTVRHKNGNNVEVFVKNIPIIIDGVLVGIYGIAKDITEQKKIERLLKNSEQRYKSLFENHSDAIFSCDLDGKFISGNVATENITGYSINELLGKSFLSLVEGDDIKKTLMLSKKAMKEKQPESYEILLRRKDGRYLELFVMNIPIIVENEVVGFYGIAKDITEYNKAHRALLETKEELEIFWEYSVDPVFLIDLEGEVLRVNPAFEKTLEYSEKEVVDLKYSFVPKGKISDQLDIIKRLKNGEKIIAHETQRITKSGKLLDIIASYTPVKDENGNIIGSTVFYKDVTELKKVERQLSNSQKKYKLIMENVSEVIKMMSISGIIEYVSPSNEKILGHSSSEVVGHSFKKFIHPDDRRRMEAAIEQIIAGGSPNPIELRKLHKDGHYIWMEVTTNSIIEEGKVVQLVSTSREITERKRLRDELAKMAFYDYLTDLPNRRSFDEQLKMAIDRANHTKKRVALMMLDGRDFKQINDTYGHDGGDAVIKEMAKRLQSCVRKTDSVARIGGDEMAIILAELDSLELVEEIANRIVQLFKEPLTYNGLEINIGIDIGISIYPDHSINKKQLVKYADQALYEAKEYPPNNYRVYKKTKNEW</sequence>
<name>A0AAE3IPT4_9BACI</name>
<feature type="domain" description="PAC" evidence="2">
    <location>
        <begin position="224"/>
        <end position="275"/>
    </location>
</feature>
<dbReference type="AlphaFoldDB" id="A0AAE3IPT4"/>
<dbReference type="EMBL" id="JAOUSF010000001">
    <property type="protein sequence ID" value="MCU9612353.1"/>
    <property type="molecule type" value="Genomic_DNA"/>
</dbReference>
<evidence type="ECO:0000259" key="1">
    <source>
        <dbReference type="PROSITE" id="PS50112"/>
    </source>
</evidence>
<dbReference type="Pfam" id="PF08447">
    <property type="entry name" value="PAS_3"/>
    <property type="match status" value="1"/>
</dbReference>
<dbReference type="Gene3D" id="3.30.70.270">
    <property type="match status" value="1"/>
</dbReference>
<keyword evidence="5" id="KW-1185">Reference proteome</keyword>
<feature type="domain" description="PAC" evidence="2">
    <location>
        <begin position="599"/>
        <end position="650"/>
    </location>
</feature>
<evidence type="ECO:0000313" key="5">
    <source>
        <dbReference type="Proteomes" id="UP001209318"/>
    </source>
</evidence>
<dbReference type="NCBIfam" id="TIGR00229">
    <property type="entry name" value="sensory_box"/>
    <property type="match status" value="4"/>
</dbReference>
<dbReference type="Pfam" id="PF00990">
    <property type="entry name" value="GGDEF"/>
    <property type="match status" value="1"/>
</dbReference>
<dbReference type="InterPro" id="IPR013656">
    <property type="entry name" value="PAS_4"/>
</dbReference>
<dbReference type="SMART" id="SM00267">
    <property type="entry name" value="GGDEF"/>
    <property type="match status" value="1"/>
</dbReference>
<dbReference type="InterPro" id="IPR035965">
    <property type="entry name" value="PAS-like_dom_sf"/>
</dbReference>
<accession>A0AAE3IPT4</accession>
<feature type="domain" description="PAS" evidence="1">
    <location>
        <begin position="152"/>
        <end position="222"/>
    </location>
</feature>
<dbReference type="SMART" id="SM00091">
    <property type="entry name" value="PAS"/>
    <property type="match status" value="4"/>
</dbReference>
<dbReference type="SMART" id="SM00086">
    <property type="entry name" value="PAC"/>
    <property type="match status" value="5"/>
</dbReference>
<dbReference type="Pfam" id="PF00989">
    <property type="entry name" value="PAS"/>
    <property type="match status" value="1"/>
</dbReference>
<proteinExistence type="predicted"/>
<dbReference type="PROSITE" id="PS50112">
    <property type="entry name" value="PAS"/>
    <property type="match status" value="4"/>
</dbReference>
<dbReference type="InterPro" id="IPR000160">
    <property type="entry name" value="GGDEF_dom"/>
</dbReference>
<feature type="domain" description="PAC" evidence="2">
    <location>
        <begin position="473"/>
        <end position="525"/>
    </location>
</feature>
<dbReference type="SUPFAM" id="SSF55785">
    <property type="entry name" value="PYP-like sensor domain (PAS domain)"/>
    <property type="match status" value="5"/>
</dbReference>
<dbReference type="Pfam" id="PF13426">
    <property type="entry name" value="PAS_9"/>
    <property type="match status" value="2"/>
</dbReference>
<dbReference type="PANTHER" id="PTHR44757">
    <property type="entry name" value="DIGUANYLATE CYCLASE DGCP"/>
    <property type="match status" value="1"/>
</dbReference>
<dbReference type="Gene3D" id="3.30.450.20">
    <property type="entry name" value="PAS domain"/>
    <property type="match status" value="5"/>
</dbReference>
<dbReference type="Proteomes" id="UP001209318">
    <property type="component" value="Unassembled WGS sequence"/>
</dbReference>
<dbReference type="CDD" id="cd00130">
    <property type="entry name" value="PAS"/>
    <property type="match status" value="4"/>
</dbReference>
<dbReference type="CDD" id="cd01949">
    <property type="entry name" value="GGDEF"/>
    <property type="match status" value="1"/>
</dbReference>
<dbReference type="InterPro" id="IPR001610">
    <property type="entry name" value="PAC"/>
</dbReference>
<dbReference type="Pfam" id="PF08448">
    <property type="entry name" value="PAS_4"/>
    <property type="match status" value="1"/>
</dbReference>
<evidence type="ECO:0000259" key="3">
    <source>
        <dbReference type="PROSITE" id="PS50887"/>
    </source>
</evidence>
<dbReference type="PROSITE" id="PS50113">
    <property type="entry name" value="PAC"/>
    <property type="match status" value="5"/>
</dbReference>
<dbReference type="SUPFAM" id="SSF55073">
    <property type="entry name" value="Nucleotide cyclase"/>
    <property type="match status" value="1"/>
</dbReference>
<comment type="caution">
    <text evidence="4">The sequence shown here is derived from an EMBL/GenBank/DDBJ whole genome shotgun (WGS) entry which is preliminary data.</text>
</comment>
<dbReference type="InterPro" id="IPR000700">
    <property type="entry name" value="PAS-assoc_C"/>
</dbReference>
<evidence type="ECO:0000259" key="2">
    <source>
        <dbReference type="PROSITE" id="PS50113"/>
    </source>
</evidence>
<dbReference type="InterPro" id="IPR052155">
    <property type="entry name" value="Biofilm_reg_signaling"/>
</dbReference>
<dbReference type="RefSeq" id="WP_263071485.1">
    <property type="nucleotide sequence ID" value="NZ_JAOUSF010000001.1"/>
</dbReference>
<gene>
    <name evidence="4" type="ORF">OEV98_02100</name>
</gene>
<dbReference type="FunFam" id="3.30.70.270:FF:000001">
    <property type="entry name" value="Diguanylate cyclase domain protein"/>
    <property type="match status" value="1"/>
</dbReference>
<feature type="domain" description="PAC" evidence="2">
    <location>
        <begin position="91"/>
        <end position="144"/>
    </location>
</feature>
<feature type="domain" description="PAS" evidence="1">
    <location>
        <begin position="526"/>
        <end position="596"/>
    </location>
</feature>
<dbReference type="InterPro" id="IPR029787">
    <property type="entry name" value="Nucleotide_cyclase"/>
</dbReference>
<dbReference type="NCBIfam" id="TIGR00254">
    <property type="entry name" value="GGDEF"/>
    <property type="match status" value="1"/>
</dbReference>
<dbReference type="PANTHER" id="PTHR44757:SF2">
    <property type="entry name" value="BIOFILM ARCHITECTURE MAINTENANCE PROTEIN MBAA"/>
    <property type="match status" value="1"/>
</dbReference>
<dbReference type="InterPro" id="IPR013767">
    <property type="entry name" value="PAS_fold"/>
</dbReference>
<dbReference type="PROSITE" id="PS50887">
    <property type="entry name" value="GGDEF"/>
    <property type="match status" value="1"/>
</dbReference>
<organism evidence="4 5">
    <name type="scientific">Perspicuibacillus lycopersici</name>
    <dbReference type="NCBI Taxonomy" id="1325689"/>
    <lineage>
        <taxon>Bacteria</taxon>
        <taxon>Bacillati</taxon>
        <taxon>Bacillota</taxon>
        <taxon>Bacilli</taxon>
        <taxon>Bacillales</taxon>
        <taxon>Bacillaceae</taxon>
        <taxon>Perspicuibacillus</taxon>
    </lineage>
</organism>
<feature type="domain" description="PAS" evidence="1">
    <location>
        <begin position="276"/>
        <end position="346"/>
    </location>
</feature>
<feature type="domain" description="GGDEF" evidence="3">
    <location>
        <begin position="682"/>
        <end position="815"/>
    </location>
</feature>
<dbReference type="InterPro" id="IPR043128">
    <property type="entry name" value="Rev_trsase/Diguanyl_cyclase"/>
</dbReference>
<feature type="domain" description="PAC" evidence="2">
    <location>
        <begin position="349"/>
        <end position="400"/>
    </location>
</feature>
<evidence type="ECO:0000313" key="4">
    <source>
        <dbReference type="EMBL" id="MCU9612353.1"/>
    </source>
</evidence>
<feature type="domain" description="PAS" evidence="1">
    <location>
        <begin position="401"/>
        <end position="445"/>
    </location>
</feature>
<reference evidence="4" key="1">
    <citation type="submission" date="2022-10" db="EMBL/GenBank/DDBJ databases">
        <title>Description of Fervidibacillus gen. nov. in the family Fervidibacillaceae fam. nov. with two species, Fervidibacillus albus sp. nov., and Fervidibacillus halotolerans sp. nov., isolated from tidal flat sediments.</title>
        <authorList>
            <person name="Kwon K.K."/>
            <person name="Yang S.-H."/>
        </authorList>
    </citation>
    <scope>NUCLEOTIDE SEQUENCE</scope>
    <source>
        <strain evidence="4">JCM 19140</strain>
    </source>
</reference>
<dbReference type="InterPro" id="IPR000014">
    <property type="entry name" value="PAS"/>
</dbReference>
<dbReference type="InterPro" id="IPR013655">
    <property type="entry name" value="PAS_fold_3"/>
</dbReference>
<protein>
    <submittedName>
        <fullName evidence="4">PAS domain S-box protein</fullName>
    </submittedName>
</protein>